<comment type="caution">
    <text evidence="1">The sequence shown here is derived from an EMBL/GenBank/DDBJ whole genome shotgun (WGS) entry which is preliminary data.</text>
</comment>
<reference evidence="2" key="1">
    <citation type="submission" date="2016-06" db="EMBL/GenBank/DDBJ databases">
        <title>Parallel loss of symbiosis genes in relatives of nitrogen-fixing non-legume Parasponia.</title>
        <authorList>
            <person name="Van Velzen R."/>
            <person name="Holmer R."/>
            <person name="Bu F."/>
            <person name="Rutten L."/>
            <person name="Van Zeijl A."/>
            <person name="Liu W."/>
            <person name="Santuari L."/>
            <person name="Cao Q."/>
            <person name="Sharma T."/>
            <person name="Shen D."/>
            <person name="Roswanjaya Y."/>
            <person name="Wardhani T."/>
            <person name="Kalhor M.S."/>
            <person name="Jansen J."/>
            <person name="Van den Hoogen J."/>
            <person name="Gungor B."/>
            <person name="Hartog M."/>
            <person name="Hontelez J."/>
            <person name="Verver J."/>
            <person name="Yang W.-C."/>
            <person name="Schijlen E."/>
            <person name="Repin R."/>
            <person name="Schilthuizen M."/>
            <person name="Schranz E."/>
            <person name="Heidstra R."/>
            <person name="Miyata K."/>
            <person name="Fedorova E."/>
            <person name="Kohlen W."/>
            <person name="Bisseling T."/>
            <person name="Smit S."/>
            <person name="Geurts R."/>
        </authorList>
    </citation>
    <scope>NUCLEOTIDE SEQUENCE [LARGE SCALE GENOMIC DNA]</scope>
    <source>
        <strain evidence="2">cv. RG33-2</strain>
    </source>
</reference>
<dbReference type="AlphaFoldDB" id="A0A2P5C0C8"/>
<sequence length="111" mass="12309">MGRHILCSDVFLLSGRSQNYHSRTQAIIRCSVANEVLSQTRRWDALPKHKEKTYGMGRMEWRSPFTAATGINNYGIGIDIGAVLREAKSDAKNVVAAVPLAHPFTIESPII</sequence>
<organism evidence="1 2">
    <name type="scientific">Trema orientale</name>
    <name type="common">Charcoal tree</name>
    <name type="synonym">Celtis orientalis</name>
    <dbReference type="NCBI Taxonomy" id="63057"/>
    <lineage>
        <taxon>Eukaryota</taxon>
        <taxon>Viridiplantae</taxon>
        <taxon>Streptophyta</taxon>
        <taxon>Embryophyta</taxon>
        <taxon>Tracheophyta</taxon>
        <taxon>Spermatophyta</taxon>
        <taxon>Magnoliopsida</taxon>
        <taxon>eudicotyledons</taxon>
        <taxon>Gunneridae</taxon>
        <taxon>Pentapetalae</taxon>
        <taxon>rosids</taxon>
        <taxon>fabids</taxon>
        <taxon>Rosales</taxon>
        <taxon>Cannabaceae</taxon>
        <taxon>Trema</taxon>
    </lineage>
</organism>
<accession>A0A2P5C0C8</accession>
<evidence type="ECO:0000313" key="1">
    <source>
        <dbReference type="EMBL" id="PON54481.1"/>
    </source>
</evidence>
<dbReference type="Proteomes" id="UP000237000">
    <property type="component" value="Unassembled WGS sequence"/>
</dbReference>
<protein>
    <submittedName>
        <fullName evidence="1">Uncharacterized protein</fullName>
    </submittedName>
</protein>
<dbReference type="InParanoid" id="A0A2P5C0C8"/>
<gene>
    <name evidence="1" type="ORF">TorRG33x02_302640</name>
</gene>
<keyword evidence="2" id="KW-1185">Reference proteome</keyword>
<dbReference type="EMBL" id="JXTC01000432">
    <property type="protein sequence ID" value="PON54481.1"/>
    <property type="molecule type" value="Genomic_DNA"/>
</dbReference>
<proteinExistence type="predicted"/>
<name>A0A2P5C0C8_TREOI</name>
<evidence type="ECO:0000313" key="2">
    <source>
        <dbReference type="Proteomes" id="UP000237000"/>
    </source>
</evidence>